<evidence type="ECO:0000256" key="7">
    <source>
        <dbReference type="SAM" id="Phobius"/>
    </source>
</evidence>
<evidence type="ECO:0000256" key="2">
    <source>
        <dbReference type="ARBA" id="ARBA00006386"/>
    </source>
</evidence>
<feature type="transmembrane region" description="Helical" evidence="7">
    <location>
        <begin position="239"/>
        <end position="258"/>
    </location>
</feature>
<dbReference type="OrthoDB" id="9777774at2"/>
<feature type="transmembrane region" description="Helical" evidence="7">
    <location>
        <begin position="145"/>
        <end position="163"/>
    </location>
</feature>
<keyword evidence="5 7" id="KW-1133">Transmembrane helix</keyword>
<evidence type="ECO:0000256" key="5">
    <source>
        <dbReference type="ARBA" id="ARBA00022989"/>
    </source>
</evidence>
<evidence type="ECO:0000256" key="1">
    <source>
        <dbReference type="ARBA" id="ARBA00004651"/>
    </source>
</evidence>
<dbReference type="Proteomes" id="UP000198718">
    <property type="component" value="Unassembled WGS sequence"/>
</dbReference>
<feature type="transmembrane region" description="Helical" evidence="7">
    <location>
        <begin position="304"/>
        <end position="326"/>
    </location>
</feature>
<feature type="transmembrane region" description="Helical" evidence="7">
    <location>
        <begin position="209"/>
        <end position="227"/>
    </location>
</feature>
<evidence type="ECO:0000313" key="9">
    <source>
        <dbReference type="Proteomes" id="UP000198718"/>
    </source>
</evidence>
<evidence type="ECO:0000256" key="6">
    <source>
        <dbReference type="ARBA" id="ARBA00023136"/>
    </source>
</evidence>
<evidence type="ECO:0000313" key="8">
    <source>
        <dbReference type="EMBL" id="SDK13922.1"/>
    </source>
</evidence>
<name>A0A1G8ZFN2_9FIRM</name>
<comment type="similarity">
    <text evidence="2">Belongs to the UPF0718 family.</text>
</comment>
<feature type="transmembrane region" description="Helical" evidence="7">
    <location>
        <begin position="40"/>
        <end position="62"/>
    </location>
</feature>
<keyword evidence="3" id="KW-1003">Cell membrane</keyword>
<dbReference type="RefSeq" id="WP_090550711.1">
    <property type="nucleotide sequence ID" value="NZ_FNFP01000001.1"/>
</dbReference>
<dbReference type="PANTHER" id="PTHR42775">
    <property type="entry name" value="PERMEASE RV2963-RELATED"/>
    <property type="match status" value="1"/>
</dbReference>
<feature type="transmembrane region" description="Helical" evidence="7">
    <location>
        <begin position="12"/>
        <end position="28"/>
    </location>
</feature>
<protein>
    <recommendedName>
        <fullName evidence="10">Permease</fullName>
    </recommendedName>
</protein>
<dbReference type="AlphaFoldDB" id="A0A1G8ZFN2"/>
<dbReference type="PANTHER" id="PTHR42775:SF1">
    <property type="entry name" value="PERMEASE RV2963-RELATED"/>
    <property type="match status" value="1"/>
</dbReference>
<keyword evidence="6 7" id="KW-0472">Membrane</keyword>
<reference evidence="8 9" key="1">
    <citation type="submission" date="2016-10" db="EMBL/GenBank/DDBJ databases">
        <authorList>
            <person name="de Groot N.N."/>
        </authorList>
    </citation>
    <scope>NUCLEOTIDE SEQUENCE [LARGE SCALE GENOMIC DNA]</scope>
    <source>
        <strain evidence="8 9">DSM 18346</strain>
    </source>
</reference>
<keyword evidence="4 7" id="KW-0812">Transmembrane</keyword>
<organism evidence="8 9">
    <name type="scientific">Natronincola ferrireducens</name>
    <dbReference type="NCBI Taxonomy" id="393762"/>
    <lineage>
        <taxon>Bacteria</taxon>
        <taxon>Bacillati</taxon>
        <taxon>Bacillota</taxon>
        <taxon>Clostridia</taxon>
        <taxon>Peptostreptococcales</taxon>
        <taxon>Natronincolaceae</taxon>
        <taxon>Natronincola</taxon>
    </lineage>
</organism>
<feature type="transmembrane region" description="Helical" evidence="7">
    <location>
        <begin position="278"/>
        <end position="297"/>
    </location>
</feature>
<sequence>MFERFGHLVAPYIVKFVNWLLVLLGFNIETGDTFYDAVHFFVYDTVKIIFLLSFMIFIITYIRSYFPPEKVKALLAKFRGIWAYVIASMLGVVSPFCSCSTVPIFIGFVEAGIPLGVTFTFLVTSPIVNEIALGYLFVSFGPKIAILYTLAGMTIGIVTGLLIEKFNLYHLVEEYVFKIKMGDTQAEEMTPRQRLIYAKDSVVDIVKGIWIYVVIGIGIGALIHGWAPEDLLTRYAGPNNPLAVFVGVLFGIPLYSNAVGTIPIAEALINKGVGVGTALAFMMSVVALSLPSIIMLKRVIKPKLITIFVSITGLGIVLVGFLFNWVL</sequence>
<evidence type="ECO:0000256" key="4">
    <source>
        <dbReference type="ARBA" id="ARBA00022692"/>
    </source>
</evidence>
<evidence type="ECO:0000256" key="3">
    <source>
        <dbReference type="ARBA" id="ARBA00022475"/>
    </source>
</evidence>
<accession>A0A1G8ZFN2</accession>
<evidence type="ECO:0008006" key="10">
    <source>
        <dbReference type="Google" id="ProtNLM"/>
    </source>
</evidence>
<dbReference type="STRING" id="393762.SAMN05660472_00848"/>
<dbReference type="GO" id="GO:0005886">
    <property type="term" value="C:plasma membrane"/>
    <property type="evidence" value="ECO:0007669"/>
    <property type="project" value="UniProtKB-SubCell"/>
</dbReference>
<gene>
    <name evidence="8" type="ORF">SAMN05660472_00848</name>
</gene>
<dbReference type="InterPro" id="IPR053166">
    <property type="entry name" value="UPF0718_permease"/>
</dbReference>
<feature type="transmembrane region" description="Helical" evidence="7">
    <location>
        <begin position="82"/>
        <end position="109"/>
    </location>
</feature>
<dbReference type="Pfam" id="PF03773">
    <property type="entry name" value="ArsP_1"/>
    <property type="match status" value="1"/>
</dbReference>
<proteinExistence type="inferred from homology"/>
<comment type="subcellular location">
    <subcellularLocation>
        <location evidence="1">Cell membrane</location>
        <topology evidence="1">Multi-pass membrane protein</topology>
    </subcellularLocation>
</comment>
<keyword evidence="9" id="KW-1185">Reference proteome</keyword>
<dbReference type="EMBL" id="FNFP01000001">
    <property type="protein sequence ID" value="SDK13922.1"/>
    <property type="molecule type" value="Genomic_DNA"/>
</dbReference>
<dbReference type="InterPro" id="IPR005524">
    <property type="entry name" value="DUF318"/>
</dbReference>